<dbReference type="Proteomes" id="UP001497482">
    <property type="component" value="Chromosome 2"/>
</dbReference>
<evidence type="ECO:0000313" key="2">
    <source>
        <dbReference type="EMBL" id="CAL1590479.1"/>
    </source>
</evidence>
<dbReference type="PANTHER" id="PTHR38706:SF2">
    <property type="match status" value="1"/>
</dbReference>
<feature type="signal peptide" evidence="1">
    <location>
        <begin position="1"/>
        <end position="22"/>
    </location>
</feature>
<organism evidence="2 4">
    <name type="scientific">Knipowitschia caucasica</name>
    <name type="common">Caucasian dwarf goby</name>
    <name type="synonym">Pomatoschistus caucasicus</name>
    <dbReference type="NCBI Taxonomy" id="637954"/>
    <lineage>
        <taxon>Eukaryota</taxon>
        <taxon>Metazoa</taxon>
        <taxon>Chordata</taxon>
        <taxon>Craniata</taxon>
        <taxon>Vertebrata</taxon>
        <taxon>Euteleostomi</taxon>
        <taxon>Actinopterygii</taxon>
        <taxon>Neopterygii</taxon>
        <taxon>Teleostei</taxon>
        <taxon>Neoteleostei</taxon>
        <taxon>Acanthomorphata</taxon>
        <taxon>Gobiaria</taxon>
        <taxon>Gobiiformes</taxon>
        <taxon>Gobioidei</taxon>
        <taxon>Gobiidae</taxon>
        <taxon>Gobiinae</taxon>
        <taxon>Knipowitschia</taxon>
    </lineage>
</organism>
<evidence type="ECO:0000313" key="4">
    <source>
        <dbReference type="Proteomes" id="UP001497482"/>
    </source>
</evidence>
<name>A0AAV2KQX5_KNICA</name>
<gene>
    <name evidence="2" type="ORF">KC01_LOCUS19989</name>
    <name evidence="3" type="ORF">KC01_LOCUS22534</name>
</gene>
<evidence type="ECO:0000256" key="1">
    <source>
        <dbReference type="SAM" id="SignalP"/>
    </source>
</evidence>
<dbReference type="AlphaFoldDB" id="A0AAV2KQX5"/>
<dbReference type="EMBL" id="OZ035841">
    <property type="protein sequence ID" value="CAL1590479.1"/>
    <property type="molecule type" value="Genomic_DNA"/>
</dbReference>
<accession>A0AAV2KQX5</accession>
<reference evidence="2 4" key="1">
    <citation type="submission" date="2024-04" db="EMBL/GenBank/DDBJ databases">
        <authorList>
            <person name="Waldvogel A.-M."/>
            <person name="Schoenle A."/>
        </authorList>
    </citation>
    <scope>NUCLEOTIDE SEQUENCE [LARGE SCALE GENOMIC DNA]</scope>
</reference>
<dbReference type="EMBL" id="OZ035824">
    <property type="protein sequence ID" value="CAL1593422.1"/>
    <property type="molecule type" value="Genomic_DNA"/>
</dbReference>
<proteinExistence type="predicted"/>
<dbReference type="PANTHER" id="PTHR38706">
    <property type="entry name" value="SI:CH211-198C19.1-RELATED"/>
    <property type="match status" value="1"/>
</dbReference>
<dbReference type="Proteomes" id="UP001497482">
    <property type="component" value="Chromosome 19"/>
</dbReference>
<dbReference type="PROSITE" id="PS51257">
    <property type="entry name" value="PROKAR_LIPOPROTEIN"/>
    <property type="match status" value="1"/>
</dbReference>
<feature type="chain" id="PRO_5044714345" evidence="1">
    <location>
        <begin position="23"/>
        <end position="426"/>
    </location>
</feature>
<keyword evidence="4" id="KW-1185">Reference proteome</keyword>
<keyword evidence="1" id="KW-0732">Signal</keyword>
<sequence length="426" mass="49400">MKTCSVLLVCCLLALAAVGCQSYLALNSTVDLRRVYASLPDLRVHSLLLLHLFASKVYVDSNNKIRPLPSFDPTADFGSHYYGNKEELLDPAPRGCRFYSLGSVTYKQCSGSRQCPPYFTDPIGHIRMDNKGRLIVCLDNNNRILKVYLSQHFPLYQHGPAYDKKHTFEISPQLLMDLHEFHFGMDLKGLKALRDRYDQNINNNQLNNVVNQWTRYKASLGLLIRLVVFLFNRRTKRSYGSSEPIYGWRMWCSRLVFENDKDQTPRVIQPITTSKGSEQTWKGLDEGLQVRLQKFKSGFGWFAVLDEICRGPEFLNPDPVRVTNYARLQLFVRNGYSCFRLYIENCDDWKTNFAQAWVGLYRSRWDEHRQYMADQWQYVTKFGRGSRSGEAETYEYCTGTVVVPGLQARFMLKGFNHKGSTKTWPK</sequence>
<protein>
    <submittedName>
        <fullName evidence="2">Uncharacterized protein</fullName>
    </submittedName>
</protein>
<evidence type="ECO:0000313" key="3">
    <source>
        <dbReference type="EMBL" id="CAL1593422.1"/>
    </source>
</evidence>